<evidence type="ECO:0000256" key="18">
    <source>
        <dbReference type="SAM" id="Phobius"/>
    </source>
</evidence>
<evidence type="ECO:0000256" key="14">
    <source>
        <dbReference type="PROSITE-ProRule" id="PRU00268"/>
    </source>
</evidence>
<feature type="domain" description="S5 DRBM" evidence="19">
    <location>
        <begin position="348"/>
        <end position="411"/>
    </location>
</feature>
<dbReference type="InterPro" id="IPR020568">
    <property type="entry name" value="Ribosomal_Su5_D2-typ_SF"/>
</dbReference>
<dbReference type="InterPro" id="IPR002401">
    <property type="entry name" value="Cyt_P450_E_grp-I"/>
</dbReference>
<feature type="transmembrane region" description="Helical" evidence="18">
    <location>
        <begin position="699"/>
        <end position="717"/>
    </location>
</feature>
<dbReference type="GO" id="GO:0005840">
    <property type="term" value="C:ribosome"/>
    <property type="evidence" value="ECO:0007669"/>
    <property type="project" value="UniProtKB-KW"/>
</dbReference>
<keyword evidence="5 13" id="KW-0479">Metal-binding</keyword>
<dbReference type="FunFam" id="3.30.230.10:FF:000002">
    <property type="entry name" value="30S ribosomal protein S5"/>
    <property type="match status" value="1"/>
</dbReference>
<reference evidence="20" key="1">
    <citation type="journal article" date="2021" name="Front. Plant Sci.">
        <title>Chromosome-Scale Genome Assembly for Chinese Sour Jujube and Insights Into Its Genome Evolution and Domestication Signature.</title>
        <authorList>
            <person name="Shen L.-Y."/>
            <person name="Luo H."/>
            <person name="Wang X.-L."/>
            <person name="Wang X.-M."/>
            <person name="Qiu X.-J."/>
            <person name="Liu H."/>
            <person name="Zhou S.-S."/>
            <person name="Jia K.-H."/>
            <person name="Nie S."/>
            <person name="Bao Y.-T."/>
            <person name="Zhang R.-G."/>
            <person name="Yun Q.-Z."/>
            <person name="Chai Y.-H."/>
            <person name="Lu J.-Y."/>
            <person name="Li Y."/>
            <person name="Zhao S.-W."/>
            <person name="Mao J.-F."/>
            <person name="Jia S.-G."/>
            <person name="Mao Y.-M."/>
        </authorList>
    </citation>
    <scope>NUCLEOTIDE SEQUENCE</scope>
    <source>
        <strain evidence="20">AT0</strain>
        <tissue evidence="20">Leaf</tissue>
    </source>
</reference>
<dbReference type="GO" id="GO:1990904">
    <property type="term" value="C:ribonucleoprotein complex"/>
    <property type="evidence" value="ECO:0007669"/>
    <property type="project" value="UniProtKB-UniRule"/>
</dbReference>
<dbReference type="InterPro" id="IPR005324">
    <property type="entry name" value="Ribosomal_uS5_C"/>
</dbReference>
<dbReference type="FunFam" id="1.10.630.10:FF:000012">
    <property type="entry name" value="Cytochrome P450 family protein"/>
    <property type="match status" value="1"/>
</dbReference>
<dbReference type="Pfam" id="PF00333">
    <property type="entry name" value="Ribosomal_S5"/>
    <property type="match status" value="1"/>
</dbReference>
<keyword evidence="18" id="KW-0472">Membrane</keyword>
<keyword evidence="7" id="KW-0694">RNA-binding</keyword>
<keyword evidence="8 14" id="KW-0689">Ribosomal protein</keyword>
<keyword evidence="16" id="KW-0175">Coiled coil</keyword>
<comment type="similarity">
    <text evidence="2 15">Belongs to the universal ribosomal protein uS5 family.</text>
</comment>
<dbReference type="PRINTS" id="PR00385">
    <property type="entry name" value="P450"/>
</dbReference>
<dbReference type="FunFam" id="3.30.160.20:FF:000039">
    <property type="entry name" value="30S ribosomal protein S5"/>
    <property type="match status" value="1"/>
</dbReference>
<dbReference type="InterPro" id="IPR001128">
    <property type="entry name" value="Cyt_P450"/>
</dbReference>
<evidence type="ECO:0000256" key="2">
    <source>
        <dbReference type="ARBA" id="ARBA00008945"/>
    </source>
</evidence>
<dbReference type="GO" id="GO:0005506">
    <property type="term" value="F:iron ion binding"/>
    <property type="evidence" value="ECO:0007669"/>
    <property type="project" value="InterPro"/>
</dbReference>
<dbReference type="Pfam" id="PF03719">
    <property type="entry name" value="Ribosomal_S5_C"/>
    <property type="match status" value="1"/>
</dbReference>
<evidence type="ECO:0000256" key="1">
    <source>
        <dbReference type="ARBA" id="ARBA00001971"/>
    </source>
</evidence>
<evidence type="ECO:0000256" key="13">
    <source>
        <dbReference type="PIRSR" id="PIRSR602401-1"/>
    </source>
</evidence>
<dbReference type="SUPFAM" id="SSF54768">
    <property type="entry name" value="dsRNA-binding domain-like"/>
    <property type="match status" value="1"/>
</dbReference>
<feature type="binding site" description="axial binding residue" evidence="13">
    <location>
        <position position="994"/>
    </location>
    <ligand>
        <name>heme</name>
        <dbReference type="ChEBI" id="CHEBI:30413"/>
    </ligand>
    <ligandPart>
        <name>Fe</name>
        <dbReference type="ChEBI" id="CHEBI:18248"/>
    </ligandPart>
</feature>
<evidence type="ECO:0000256" key="6">
    <source>
        <dbReference type="ARBA" id="ARBA00022730"/>
    </source>
</evidence>
<dbReference type="EMBL" id="JAEACU010000003">
    <property type="protein sequence ID" value="KAH7538467.1"/>
    <property type="molecule type" value="Genomic_DNA"/>
</dbReference>
<protein>
    <recommendedName>
        <fullName evidence="19">S5 DRBM domain-containing protein</fullName>
    </recommendedName>
</protein>
<feature type="region of interest" description="Disordered" evidence="17">
    <location>
        <begin position="121"/>
        <end position="141"/>
    </location>
</feature>
<dbReference type="Pfam" id="PF00067">
    <property type="entry name" value="p450"/>
    <property type="match status" value="2"/>
</dbReference>
<dbReference type="CDD" id="cd11075">
    <property type="entry name" value="CYP77_89"/>
    <property type="match status" value="1"/>
</dbReference>
<evidence type="ECO:0000256" key="9">
    <source>
        <dbReference type="ARBA" id="ARBA00023002"/>
    </source>
</evidence>
<evidence type="ECO:0000259" key="19">
    <source>
        <dbReference type="PROSITE" id="PS50881"/>
    </source>
</evidence>
<evidence type="ECO:0000256" key="15">
    <source>
        <dbReference type="RuleBase" id="RU003823"/>
    </source>
</evidence>
<evidence type="ECO:0000256" key="17">
    <source>
        <dbReference type="SAM" id="MobiDB-lite"/>
    </source>
</evidence>
<evidence type="ECO:0000256" key="12">
    <source>
        <dbReference type="ARBA" id="ARBA00023274"/>
    </source>
</evidence>
<evidence type="ECO:0000313" key="20">
    <source>
        <dbReference type="EMBL" id="KAH7538467.1"/>
    </source>
</evidence>
<name>A0A978VSE2_ZIZJJ</name>
<sequence length="1053" mass="121149">MPKSQPFSWSRLLLRQTLKNPTKSPLHFSPRRYIYTLHLPTVQTPKPWPTGRISCSFSYSTVSSRAIQDLLAEVEKERHRDREQRKRAGLDTKDIDQEDEEDYMGVMPLIEKLEKEKLKNTGDLNMYEEPTDSDSDQDDERFTRDAVQKRFDEFQRKAKRHQELLNNFVESETLDDTFKWMNKIDKFEQKHFYLRPEYRVIGELINRVKVAEGKDKFILQQKLNRAMRLVEWKEAYDPNSPANYGVIQHEQVGPSVDLLEHAGFEKEKAIIQGVDDDDEEEFDDMKEKDDILLEKLNAIDKKLEEKLAELDHTFGKKGKVLEEEIRDLAEERNSLTEKKRRPLYRKGFDVKLIDVNRTCKVTKGGQVVKYTAILACGNYHGVVGYAKAKGPAVPIALQKAYEKCFQNLHYVERHEEHTIAHAIQTAYKKTKVYLWPASTTTGMKAGRTVQTILNLAGFKNVKSKVVGSRNPHNTVKAVFKALNEIETPKDVQEKFGRTVVEKLSNFVQLQFNCNRNEYLWLESGSLKLLSTKQGIFAMETWFVIVVSLCISYLLKSIFSLVFRDGTTTRKLTATATLPPGPINLPIIGNIFWLRKSFSELEPILRNLHAKYGPIVTLHIGPRPAIFIRSRFLAHQALVQNGAVFADRPPALATSKIISSNQHNISSAFYGSTWRLLRRNLTSEILSPLRVKSYSRARKWVLEILYAMFCLLALMCFGDKLDEKQIKEIEAAQRRMLLAFGRFNLLNFWPRLTKILFRKRWQQFLHLREEQERILVPLINARKTKLQSKVDQSDNKASEEEGEEFVVSYVDTLLELQLPDEKRKLDECEIVSLCSEFLNAGTDTTSTALEWILANIVKHPRIQERLLAEIKGVVGGDGDEVQVEEVKEEDLHKMAYLKAVILEGLRRHPPGHFVLPHAVTEDVVLDGHLVPKDGSVNFMVAEIGWDPNVWEDPMAFKPERFLRDGRGGDADADCFDITGSREIKMMPFGVGRRICPGSGLAILHLEYFVANLVWKFEWTADNGDELDLSEKQEFTMVMKNPLKARISPRLNKSP</sequence>
<dbReference type="SUPFAM" id="SSF54211">
    <property type="entry name" value="Ribosomal protein S5 domain 2-like"/>
    <property type="match status" value="1"/>
</dbReference>
<feature type="transmembrane region" description="Helical" evidence="18">
    <location>
        <begin position="541"/>
        <end position="562"/>
    </location>
</feature>
<dbReference type="GO" id="GO:0003729">
    <property type="term" value="F:mRNA binding"/>
    <property type="evidence" value="ECO:0007669"/>
    <property type="project" value="UniProtKB-ARBA"/>
</dbReference>
<evidence type="ECO:0000313" key="21">
    <source>
        <dbReference type="Proteomes" id="UP000813462"/>
    </source>
</evidence>
<evidence type="ECO:0000256" key="3">
    <source>
        <dbReference type="ARBA" id="ARBA00010617"/>
    </source>
</evidence>
<comment type="caution">
    <text evidence="20">The sequence shown here is derived from an EMBL/GenBank/DDBJ whole genome shotgun (WGS) entry which is preliminary data.</text>
</comment>
<keyword evidence="4 13" id="KW-0349">Heme</keyword>
<dbReference type="SUPFAM" id="SSF48264">
    <property type="entry name" value="Cytochrome P450"/>
    <property type="match status" value="1"/>
</dbReference>
<dbReference type="Gene3D" id="1.10.630.10">
    <property type="entry name" value="Cytochrome P450"/>
    <property type="match status" value="1"/>
</dbReference>
<dbReference type="PANTHER" id="PTHR48432">
    <property type="entry name" value="S5 DRBM DOMAIN-CONTAINING PROTEIN"/>
    <property type="match status" value="1"/>
</dbReference>
<dbReference type="PRINTS" id="PR00463">
    <property type="entry name" value="EP450I"/>
</dbReference>
<dbReference type="GO" id="GO:0003735">
    <property type="term" value="F:structural constituent of ribosome"/>
    <property type="evidence" value="ECO:0007669"/>
    <property type="project" value="UniProtKB-UniRule"/>
</dbReference>
<dbReference type="Gene3D" id="3.30.230.10">
    <property type="match status" value="1"/>
</dbReference>
<dbReference type="GO" id="GO:0020037">
    <property type="term" value="F:heme binding"/>
    <property type="evidence" value="ECO:0007669"/>
    <property type="project" value="InterPro"/>
</dbReference>
<dbReference type="GO" id="GO:0004497">
    <property type="term" value="F:monooxygenase activity"/>
    <property type="evidence" value="ECO:0007669"/>
    <property type="project" value="UniProtKB-KW"/>
</dbReference>
<dbReference type="GO" id="GO:0006412">
    <property type="term" value="P:translation"/>
    <property type="evidence" value="ECO:0007669"/>
    <property type="project" value="InterPro"/>
</dbReference>
<evidence type="ECO:0000256" key="11">
    <source>
        <dbReference type="ARBA" id="ARBA00023033"/>
    </source>
</evidence>
<dbReference type="PROSITE" id="PS50881">
    <property type="entry name" value="S5_DSRBD"/>
    <property type="match status" value="1"/>
</dbReference>
<dbReference type="InterPro" id="IPR013810">
    <property type="entry name" value="Ribosomal_uS5_N"/>
</dbReference>
<comment type="similarity">
    <text evidence="3">Belongs to the cytochrome P450 family.</text>
</comment>
<keyword evidence="6" id="KW-0699">rRNA-binding</keyword>
<dbReference type="InterPro" id="IPR036396">
    <property type="entry name" value="Cyt_P450_sf"/>
</dbReference>
<evidence type="ECO:0000256" key="5">
    <source>
        <dbReference type="ARBA" id="ARBA00022723"/>
    </source>
</evidence>
<keyword evidence="12 14" id="KW-0687">Ribonucleoprotein</keyword>
<evidence type="ECO:0000256" key="16">
    <source>
        <dbReference type="SAM" id="Coils"/>
    </source>
</evidence>
<keyword evidence="10 13" id="KW-0408">Iron</keyword>
<dbReference type="InterPro" id="IPR017972">
    <property type="entry name" value="Cyt_P450_CS"/>
</dbReference>
<comment type="cofactor">
    <cofactor evidence="1 13">
        <name>heme</name>
        <dbReference type="ChEBI" id="CHEBI:30413"/>
    </cofactor>
</comment>
<dbReference type="AlphaFoldDB" id="A0A978VSE2"/>
<gene>
    <name evidence="20" type="ORF">FEM48_Zijuj03G0202400</name>
</gene>
<dbReference type="GO" id="GO:0005737">
    <property type="term" value="C:cytoplasm"/>
    <property type="evidence" value="ECO:0007669"/>
    <property type="project" value="UniProtKB-ARBA"/>
</dbReference>
<organism evidence="20 21">
    <name type="scientific">Ziziphus jujuba var. spinosa</name>
    <dbReference type="NCBI Taxonomy" id="714518"/>
    <lineage>
        <taxon>Eukaryota</taxon>
        <taxon>Viridiplantae</taxon>
        <taxon>Streptophyta</taxon>
        <taxon>Embryophyta</taxon>
        <taxon>Tracheophyta</taxon>
        <taxon>Spermatophyta</taxon>
        <taxon>Magnoliopsida</taxon>
        <taxon>eudicotyledons</taxon>
        <taxon>Gunneridae</taxon>
        <taxon>Pentapetalae</taxon>
        <taxon>rosids</taxon>
        <taxon>fabids</taxon>
        <taxon>Rosales</taxon>
        <taxon>Rhamnaceae</taxon>
        <taxon>Paliureae</taxon>
        <taxon>Ziziphus</taxon>
    </lineage>
</organism>
<evidence type="ECO:0000256" key="7">
    <source>
        <dbReference type="ARBA" id="ARBA00022884"/>
    </source>
</evidence>
<keyword evidence="11" id="KW-0503">Monooxygenase</keyword>
<dbReference type="GO" id="GO:0019843">
    <property type="term" value="F:rRNA binding"/>
    <property type="evidence" value="ECO:0007669"/>
    <property type="project" value="UniProtKB-KW"/>
</dbReference>
<accession>A0A978VSE2</accession>
<feature type="coiled-coil region" evidence="16">
    <location>
        <begin position="293"/>
        <end position="341"/>
    </location>
</feature>
<keyword evidence="18" id="KW-1133">Transmembrane helix</keyword>
<dbReference type="Gene3D" id="3.30.160.20">
    <property type="match status" value="1"/>
</dbReference>
<proteinExistence type="inferred from homology"/>
<keyword evidence="9" id="KW-0560">Oxidoreductase</keyword>
<dbReference type="InterPro" id="IPR014721">
    <property type="entry name" value="Ribsml_uS5_D2-typ_fold_subgr"/>
</dbReference>
<dbReference type="GO" id="GO:0016705">
    <property type="term" value="F:oxidoreductase activity, acting on paired donors, with incorporation or reduction of molecular oxygen"/>
    <property type="evidence" value="ECO:0007669"/>
    <property type="project" value="InterPro"/>
</dbReference>
<evidence type="ECO:0000256" key="10">
    <source>
        <dbReference type="ARBA" id="ARBA00023004"/>
    </source>
</evidence>
<dbReference type="InterPro" id="IPR000851">
    <property type="entry name" value="Ribosomal_uS5"/>
</dbReference>
<dbReference type="Proteomes" id="UP000813462">
    <property type="component" value="Unassembled WGS sequence"/>
</dbReference>
<keyword evidence="18" id="KW-0812">Transmembrane</keyword>
<feature type="compositionally biased region" description="Acidic residues" evidence="17">
    <location>
        <begin position="129"/>
        <end position="139"/>
    </location>
</feature>
<dbReference type="PANTHER" id="PTHR48432:SF1">
    <property type="entry name" value="S5 DRBM DOMAIN-CONTAINING PROTEIN"/>
    <property type="match status" value="1"/>
</dbReference>
<dbReference type="PROSITE" id="PS00086">
    <property type="entry name" value="CYTOCHROME_P450"/>
    <property type="match status" value="1"/>
</dbReference>
<evidence type="ECO:0000256" key="8">
    <source>
        <dbReference type="ARBA" id="ARBA00022980"/>
    </source>
</evidence>
<evidence type="ECO:0000256" key="4">
    <source>
        <dbReference type="ARBA" id="ARBA00022617"/>
    </source>
</evidence>